<dbReference type="Proteomes" id="UP000006575">
    <property type="component" value="Plasmid pRL12"/>
</dbReference>
<feature type="chain" id="PRO_5004193728" description="Amicyanin" evidence="1">
    <location>
        <begin position="29"/>
        <end position="110"/>
    </location>
</feature>
<gene>
    <name evidence="2" type="ordered locus">pRL120458</name>
</gene>
<evidence type="ECO:0000313" key="3">
    <source>
        <dbReference type="Proteomes" id="UP000006575"/>
    </source>
</evidence>
<accession>Q1M406</accession>
<dbReference type="AlphaFoldDB" id="Q1M406"/>
<dbReference type="KEGG" id="rle:pRL120458"/>
<dbReference type="HOGENOM" id="CLU_084115_4_1_5"/>
<evidence type="ECO:0000313" key="2">
    <source>
        <dbReference type="EMBL" id="CAK12167.1"/>
    </source>
</evidence>
<geneLocation type="plasmid" evidence="3">
    <name>pRL12</name>
</geneLocation>
<keyword evidence="1" id="KW-0732">Signal</keyword>
<reference evidence="2 3" key="1">
    <citation type="journal article" date="2006" name="Genome Biol.">
        <title>The genome of Rhizobium leguminosarum has recognizable core and accessory components.</title>
        <authorList>
            <person name="Young J.W."/>
            <person name="Crossman L.C."/>
            <person name="Johnston A.W.B."/>
            <person name="Thomson N.R."/>
            <person name="Ghazoui Z.F."/>
            <person name="Hull K.H."/>
            <person name="Wexler M."/>
            <person name="Curson A.R.J."/>
            <person name="Todd J.D."/>
            <person name="Poole P.S."/>
            <person name="Mauchline T.H."/>
            <person name="East A.K."/>
            <person name="Quail M.A."/>
            <person name="Churcher C."/>
            <person name="Arrowsmith C."/>
            <person name="Cherevach A."/>
            <person name="Chillingworth T."/>
            <person name="Clarke K."/>
            <person name="Cronin A."/>
            <person name="Davis P."/>
            <person name="Fraser A."/>
            <person name="Hance Z."/>
            <person name="Hauser H."/>
            <person name="Jagels K."/>
            <person name="Moule S."/>
            <person name="Mungall K."/>
            <person name="Norbertczak H."/>
            <person name="Rabbinowitsch E."/>
            <person name="Sanders M."/>
            <person name="Simmonds M."/>
            <person name="Whitehead S."/>
            <person name="Parkhill J."/>
        </authorList>
    </citation>
    <scope>NUCLEOTIDE SEQUENCE [LARGE SCALE GENOMIC DNA]</scope>
    <source>
        <strain evidence="3">DSM 114642 / LMG 32736 / 3841</strain>
    </source>
</reference>
<sequence>MAMGSLMTSLQLPLLLALLWAGNGLASAADHQITITGMKFRSPPAELHFGDVIVWRNDDIFTHTATARDTSFDIDLPAKSEGRMTLSQAGAVDFYCRFHPAVTGKLDVRP</sequence>
<name>Q1M406_RHIJ3</name>
<dbReference type="EMBL" id="AM236086">
    <property type="protein sequence ID" value="CAK12167.1"/>
    <property type="molecule type" value="Genomic_DNA"/>
</dbReference>
<proteinExistence type="predicted"/>
<organism evidence="2 3">
    <name type="scientific">Rhizobium johnstonii (strain DSM 114642 / LMG 32736 / 3841)</name>
    <name type="common">Rhizobium leguminosarum bv. viciae</name>
    <dbReference type="NCBI Taxonomy" id="216596"/>
    <lineage>
        <taxon>Bacteria</taxon>
        <taxon>Pseudomonadati</taxon>
        <taxon>Pseudomonadota</taxon>
        <taxon>Alphaproteobacteria</taxon>
        <taxon>Hyphomicrobiales</taxon>
        <taxon>Rhizobiaceae</taxon>
        <taxon>Rhizobium/Agrobacterium group</taxon>
        <taxon>Rhizobium</taxon>
        <taxon>Rhizobium johnstonii</taxon>
    </lineage>
</organism>
<keyword evidence="3" id="KW-1185">Reference proteome</keyword>
<dbReference type="EnsemblBacteria" id="CAK12167">
    <property type="protein sequence ID" value="CAK12167"/>
    <property type="gene ID" value="pRL120458"/>
</dbReference>
<dbReference type="SUPFAM" id="SSF49503">
    <property type="entry name" value="Cupredoxins"/>
    <property type="match status" value="1"/>
</dbReference>
<dbReference type="InterPro" id="IPR035668">
    <property type="entry name" value="Amicyanin"/>
</dbReference>
<dbReference type="Gene3D" id="2.60.40.420">
    <property type="entry name" value="Cupredoxins - blue copper proteins"/>
    <property type="match status" value="1"/>
</dbReference>
<dbReference type="CDD" id="cd13921">
    <property type="entry name" value="Amicyanin"/>
    <property type="match status" value="1"/>
</dbReference>
<evidence type="ECO:0000256" key="1">
    <source>
        <dbReference type="SAM" id="SignalP"/>
    </source>
</evidence>
<dbReference type="eggNOG" id="COG3794">
    <property type="taxonomic scope" value="Bacteria"/>
</dbReference>
<feature type="signal peptide" evidence="1">
    <location>
        <begin position="1"/>
        <end position="28"/>
    </location>
</feature>
<protein>
    <recommendedName>
        <fullName evidence="4">Amicyanin</fullName>
    </recommendedName>
</protein>
<dbReference type="InterPro" id="IPR008972">
    <property type="entry name" value="Cupredoxin"/>
</dbReference>
<evidence type="ECO:0008006" key="4">
    <source>
        <dbReference type="Google" id="ProtNLM"/>
    </source>
</evidence>